<accession>C1D6P0</accession>
<dbReference type="GeneID" id="75111069"/>
<dbReference type="STRING" id="557598.LHK_01155"/>
<reference evidence="2 3" key="1">
    <citation type="journal article" date="2009" name="PLoS Genet.">
        <title>The complete genome and proteome of Laribacter hongkongensis reveal potential mechanisms for adaptations to different temperatures and habitats.</title>
        <authorList>
            <person name="Woo P.C."/>
            <person name="Lau S.K."/>
            <person name="Tse H."/>
            <person name="Teng J.L."/>
            <person name="Curreem S.O."/>
            <person name="Tsang A.K."/>
            <person name="Fan R.Y."/>
            <person name="Wong G.K."/>
            <person name="Huang Y."/>
            <person name="Loman N.J."/>
            <person name="Snyder L.A."/>
            <person name="Cai J.J."/>
            <person name="Huang J.D."/>
            <person name="Mak W."/>
            <person name="Pallen M.J."/>
            <person name="Lok S."/>
            <person name="Yuen K.Y."/>
        </authorList>
    </citation>
    <scope>NUCLEOTIDE SEQUENCE [LARGE SCALE GENOMIC DNA]</scope>
    <source>
        <strain evidence="2 3">HLHK9</strain>
    </source>
</reference>
<dbReference type="AlphaFoldDB" id="C1D6P0"/>
<name>C1D6P0_LARHH</name>
<dbReference type="Proteomes" id="UP000002010">
    <property type="component" value="Chromosome"/>
</dbReference>
<evidence type="ECO:0000313" key="3">
    <source>
        <dbReference type="Proteomes" id="UP000002010"/>
    </source>
</evidence>
<keyword evidence="1" id="KW-0812">Transmembrane</keyword>
<evidence type="ECO:0000313" key="2">
    <source>
        <dbReference type="EMBL" id="ACO74147.1"/>
    </source>
</evidence>
<sequence>MPDLPFSLSAPTRWMISLGAGAVLLAVAGGVGWRLGQQSAQAEGEARLARLQRDHAAWQLEQQQRTRAREHQLATRAAELDAQLRDSQDRHARQARVLQQRIDDVTRHYRPAPDAPPVPLPRCVFTRGFVSVYNAAIGAAPVPAAPAASGPAATTGPTAELDAGVSPADLLAHVTDYGQRCQDIENRLNRLIDWQQALAPAPRAAPPAE</sequence>
<organism evidence="2 3">
    <name type="scientific">Laribacter hongkongensis (strain HLHK9)</name>
    <dbReference type="NCBI Taxonomy" id="557598"/>
    <lineage>
        <taxon>Bacteria</taxon>
        <taxon>Pseudomonadati</taxon>
        <taxon>Pseudomonadota</taxon>
        <taxon>Betaproteobacteria</taxon>
        <taxon>Neisseriales</taxon>
        <taxon>Aquaspirillaceae</taxon>
        <taxon>Laribacter</taxon>
    </lineage>
</organism>
<keyword evidence="1" id="KW-1133">Transmembrane helix</keyword>
<dbReference type="RefSeq" id="WP_012696637.1">
    <property type="nucleotide sequence ID" value="NC_012559.1"/>
</dbReference>
<gene>
    <name evidence="2" type="ordered locus">LHK_01155</name>
</gene>
<proteinExistence type="predicted"/>
<dbReference type="eggNOG" id="ENOG5033063">
    <property type="taxonomic scope" value="Bacteria"/>
</dbReference>
<feature type="transmembrane region" description="Helical" evidence="1">
    <location>
        <begin position="12"/>
        <end position="33"/>
    </location>
</feature>
<dbReference type="HOGENOM" id="CLU_107566_1_0_4"/>
<dbReference type="EMBL" id="CP001154">
    <property type="protein sequence ID" value="ACO74147.1"/>
    <property type="molecule type" value="Genomic_DNA"/>
</dbReference>
<keyword evidence="3" id="KW-1185">Reference proteome</keyword>
<dbReference type="KEGG" id="lhk:LHK_01155"/>
<keyword evidence="1" id="KW-0472">Membrane</keyword>
<evidence type="ECO:0000256" key="1">
    <source>
        <dbReference type="SAM" id="Phobius"/>
    </source>
</evidence>
<protein>
    <submittedName>
        <fullName evidence="2">Uncharacterized protein</fullName>
    </submittedName>
</protein>